<dbReference type="EMBL" id="JAWQEG010004465">
    <property type="protein sequence ID" value="KAK3861585.1"/>
    <property type="molecule type" value="Genomic_DNA"/>
</dbReference>
<protein>
    <submittedName>
        <fullName evidence="1">Uncharacterized protein</fullName>
    </submittedName>
</protein>
<evidence type="ECO:0000313" key="1">
    <source>
        <dbReference type="EMBL" id="KAK3861585.1"/>
    </source>
</evidence>
<comment type="caution">
    <text evidence="1">The sequence shown here is derived from an EMBL/GenBank/DDBJ whole genome shotgun (WGS) entry which is preliminary data.</text>
</comment>
<proteinExistence type="predicted"/>
<dbReference type="Proteomes" id="UP001286313">
    <property type="component" value="Unassembled WGS sequence"/>
</dbReference>
<keyword evidence="2" id="KW-1185">Reference proteome</keyword>
<evidence type="ECO:0000313" key="2">
    <source>
        <dbReference type="Proteomes" id="UP001286313"/>
    </source>
</evidence>
<gene>
    <name evidence="1" type="ORF">Pcinc_032497</name>
</gene>
<sequence>MSYNLDFTDEEFSNIVLKNENNEVHVRTNAFDDNEAWRWKEVFTKKNNISFNVQKLSKSVSSTFHEKFICIFGDKHHKGVRQIYTGCGVKMDIKIKLITKATCNKDKDVRAHPCTVIIEGVHNHHTESASALHQLPETRDALFQNFDLGCW</sequence>
<name>A0AAE1EU18_PETCI</name>
<accession>A0AAE1EU18</accession>
<organism evidence="1 2">
    <name type="scientific">Petrolisthes cinctipes</name>
    <name type="common">Flat porcelain crab</name>
    <dbReference type="NCBI Taxonomy" id="88211"/>
    <lineage>
        <taxon>Eukaryota</taxon>
        <taxon>Metazoa</taxon>
        <taxon>Ecdysozoa</taxon>
        <taxon>Arthropoda</taxon>
        <taxon>Crustacea</taxon>
        <taxon>Multicrustacea</taxon>
        <taxon>Malacostraca</taxon>
        <taxon>Eumalacostraca</taxon>
        <taxon>Eucarida</taxon>
        <taxon>Decapoda</taxon>
        <taxon>Pleocyemata</taxon>
        <taxon>Anomura</taxon>
        <taxon>Galatheoidea</taxon>
        <taxon>Porcellanidae</taxon>
        <taxon>Petrolisthes</taxon>
    </lineage>
</organism>
<dbReference type="AlphaFoldDB" id="A0AAE1EU18"/>
<reference evidence="1" key="1">
    <citation type="submission" date="2023-10" db="EMBL/GenBank/DDBJ databases">
        <title>Genome assemblies of two species of porcelain crab, Petrolisthes cinctipes and Petrolisthes manimaculis (Anomura: Porcellanidae).</title>
        <authorList>
            <person name="Angst P."/>
        </authorList>
    </citation>
    <scope>NUCLEOTIDE SEQUENCE</scope>
    <source>
        <strain evidence="1">PB745_01</strain>
        <tissue evidence="1">Gill</tissue>
    </source>
</reference>